<dbReference type="EMBL" id="CAJNJA010045050">
    <property type="protein sequence ID" value="CAE7806475.1"/>
    <property type="molecule type" value="Genomic_DNA"/>
</dbReference>
<name>A0A812Z1L8_9DINO</name>
<reference evidence="4" key="1">
    <citation type="submission" date="2021-02" db="EMBL/GenBank/DDBJ databases">
        <authorList>
            <person name="Dougan E. K."/>
            <person name="Rhodes N."/>
            <person name="Thang M."/>
            <person name="Chan C."/>
        </authorList>
    </citation>
    <scope>NUCLEOTIDE SEQUENCE</scope>
</reference>
<dbReference type="OrthoDB" id="541052at2759"/>
<feature type="non-terminal residue" evidence="4">
    <location>
        <position position="373"/>
    </location>
</feature>
<dbReference type="SMART" id="SM00672">
    <property type="entry name" value="CAP10"/>
    <property type="match status" value="1"/>
</dbReference>
<dbReference type="AlphaFoldDB" id="A0A812Z1L8"/>
<dbReference type="InterPro" id="IPR051091">
    <property type="entry name" value="O-Glucosyltr/Glycosyltrsf_90"/>
</dbReference>
<comment type="similarity">
    <text evidence="1">Belongs to the glycosyltransferase 90 family.</text>
</comment>
<dbReference type="GO" id="GO:0016740">
    <property type="term" value="F:transferase activity"/>
    <property type="evidence" value="ECO:0007669"/>
    <property type="project" value="UniProtKB-KW"/>
</dbReference>
<dbReference type="PANTHER" id="PTHR12203">
    <property type="entry name" value="KDEL LYS-ASP-GLU-LEU CONTAINING - RELATED"/>
    <property type="match status" value="1"/>
</dbReference>
<dbReference type="Proteomes" id="UP000601435">
    <property type="component" value="Unassembled WGS sequence"/>
</dbReference>
<evidence type="ECO:0000313" key="5">
    <source>
        <dbReference type="Proteomes" id="UP000601435"/>
    </source>
</evidence>
<dbReference type="Pfam" id="PF05686">
    <property type="entry name" value="Glyco_transf_90"/>
    <property type="match status" value="1"/>
</dbReference>
<dbReference type="PANTHER" id="PTHR12203:SF35">
    <property type="entry name" value="PROTEIN O-GLUCOSYLTRANSFERASE 1"/>
    <property type="match status" value="1"/>
</dbReference>
<keyword evidence="2" id="KW-0808">Transferase</keyword>
<accession>A0A812Z1L8</accession>
<proteinExistence type="inferred from homology"/>
<keyword evidence="5" id="KW-1185">Reference proteome</keyword>
<sequence>WWDHQMPWQSFFTVCEMVAPEIDLAFIGVVREGQVLYHCCSSECESPPLLKEPPVTDVEALLSLVAEVAEELPEMVFLFNTGDQPFVDKVYWSPIPQFHWVRSAGHWTIPLPNPYHLRAHAQHLLGDFPQHRDHHMPWAKKIPKIYWRGQLSAPDHFLKEDMGTLPRVRLMKLAKDFPDLFDVGITSVDREMYRTIGKAGAKQLVKQLGGEARYEKLRKIMPRYRYLINVAAVLSAWRLAEMLATGSLILMQDSADREVILEWLTPWVHYVPISQGLSDLVPKVKWLEDHQEEAEAIARRGFEHFSQRVRRHDTLCYLWQAFQAVANSQTRATSSELLPRTAGWKEVKPQLVMRGVDSYSHLKDLVASNHSEL</sequence>
<protein>
    <submittedName>
        <fullName evidence="4">POGLUT2 protein</fullName>
    </submittedName>
</protein>
<feature type="domain" description="Glycosyl transferase CAP10" evidence="3">
    <location>
        <begin position="71"/>
        <end position="332"/>
    </location>
</feature>
<dbReference type="InterPro" id="IPR006598">
    <property type="entry name" value="CAP10"/>
</dbReference>
<organism evidence="4 5">
    <name type="scientific">Symbiodinium necroappetens</name>
    <dbReference type="NCBI Taxonomy" id="1628268"/>
    <lineage>
        <taxon>Eukaryota</taxon>
        <taxon>Sar</taxon>
        <taxon>Alveolata</taxon>
        <taxon>Dinophyceae</taxon>
        <taxon>Suessiales</taxon>
        <taxon>Symbiodiniaceae</taxon>
        <taxon>Symbiodinium</taxon>
    </lineage>
</organism>
<evidence type="ECO:0000313" key="4">
    <source>
        <dbReference type="EMBL" id="CAE7806475.1"/>
    </source>
</evidence>
<evidence type="ECO:0000256" key="1">
    <source>
        <dbReference type="ARBA" id="ARBA00010118"/>
    </source>
</evidence>
<evidence type="ECO:0000256" key="2">
    <source>
        <dbReference type="ARBA" id="ARBA00022679"/>
    </source>
</evidence>
<gene>
    <name evidence="4" type="primary">POGLUT2</name>
    <name evidence="4" type="ORF">SNEC2469_LOCUS23854</name>
</gene>
<comment type="caution">
    <text evidence="4">The sequence shown here is derived from an EMBL/GenBank/DDBJ whole genome shotgun (WGS) entry which is preliminary data.</text>
</comment>
<evidence type="ECO:0000259" key="3">
    <source>
        <dbReference type="SMART" id="SM00672"/>
    </source>
</evidence>